<dbReference type="EMBL" id="CAMXCT030000879">
    <property type="protein sequence ID" value="CAL4771620.1"/>
    <property type="molecule type" value="Genomic_DNA"/>
</dbReference>
<reference evidence="4" key="2">
    <citation type="submission" date="2024-04" db="EMBL/GenBank/DDBJ databases">
        <authorList>
            <person name="Chen Y."/>
            <person name="Shah S."/>
            <person name="Dougan E. K."/>
            <person name="Thang M."/>
            <person name="Chan C."/>
        </authorList>
    </citation>
    <scope>NUCLEOTIDE SEQUENCE [LARGE SCALE GENOMIC DNA]</scope>
</reference>
<comment type="caution">
    <text evidence="3">The sequence shown here is derived from an EMBL/GenBank/DDBJ whole genome shotgun (WGS) entry which is preliminary data.</text>
</comment>
<gene>
    <name evidence="3" type="ORF">C1SCF055_LOCUS11850</name>
</gene>
<evidence type="ECO:0000313" key="5">
    <source>
        <dbReference type="Proteomes" id="UP001152797"/>
    </source>
</evidence>
<dbReference type="Proteomes" id="UP001152797">
    <property type="component" value="Unassembled WGS sequence"/>
</dbReference>
<feature type="chain" id="PRO_5043270119" evidence="2">
    <location>
        <begin position="26"/>
        <end position="134"/>
    </location>
</feature>
<keyword evidence="1" id="KW-1133">Transmembrane helix</keyword>
<keyword evidence="1" id="KW-0472">Membrane</keyword>
<dbReference type="EMBL" id="CAMXCT010000879">
    <property type="protein sequence ID" value="CAI3984308.1"/>
    <property type="molecule type" value="Genomic_DNA"/>
</dbReference>
<organism evidence="3">
    <name type="scientific">Cladocopium goreaui</name>
    <dbReference type="NCBI Taxonomy" id="2562237"/>
    <lineage>
        <taxon>Eukaryota</taxon>
        <taxon>Sar</taxon>
        <taxon>Alveolata</taxon>
        <taxon>Dinophyceae</taxon>
        <taxon>Suessiales</taxon>
        <taxon>Symbiodiniaceae</taxon>
        <taxon>Cladocopium</taxon>
    </lineage>
</organism>
<dbReference type="EMBL" id="CAMXCT020000879">
    <property type="protein sequence ID" value="CAL1137683.1"/>
    <property type="molecule type" value="Genomic_DNA"/>
</dbReference>
<dbReference type="PROSITE" id="PS51257">
    <property type="entry name" value="PROKAR_LIPOPROTEIN"/>
    <property type="match status" value="1"/>
</dbReference>
<feature type="signal peptide" evidence="2">
    <location>
        <begin position="1"/>
        <end position="25"/>
    </location>
</feature>
<accession>A0A9P1C551</accession>
<feature type="transmembrane region" description="Helical" evidence="1">
    <location>
        <begin position="108"/>
        <end position="129"/>
    </location>
</feature>
<proteinExistence type="predicted"/>
<keyword evidence="5" id="KW-1185">Reference proteome</keyword>
<evidence type="ECO:0000256" key="1">
    <source>
        <dbReference type="SAM" id="Phobius"/>
    </source>
</evidence>
<keyword evidence="1" id="KW-0812">Transmembrane</keyword>
<evidence type="ECO:0000313" key="4">
    <source>
        <dbReference type="EMBL" id="CAL1137683.1"/>
    </source>
</evidence>
<feature type="transmembrane region" description="Helical" evidence="1">
    <location>
        <begin position="78"/>
        <end position="96"/>
    </location>
</feature>
<evidence type="ECO:0000256" key="2">
    <source>
        <dbReference type="SAM" id="SignalP"/>
    </source>
</evidence>
<reference evidence="3" key="1">
    <citation type="submission" date="2022-10" db="EMBL/GenBank/DDBJ databases">
        <authorList>
            <person name="Chen Y."/>
            <person name="Dougan E. K."/>
            <person name="Chan C."/>
            <person name="Rhodes N."/>
            <person name="Thang M."/>
        </authorList>
    </citation>
    <scope>NUCLEOTIDE SEQUENCE</scope>
</reference>
<name>A0A9P1C551_9DINO</name>
<sequence>MKLERKHRRAKLCSGLLLAFACLFAQVPLPGEEGFVASKASGRSDTRRMASAKNVDEAKEVKELPKETMQKEEEGDPYAFFVPAVVFFLYLGFGTIYSTEYFMPMGDVGGKVAVAFGVLFVLLVVGVALKEVMD</sequence>
<dbReference type="AlphaFoldDB" id="A0A9P1C551"/>
<keyword evidence="2" id="KW-0732">Signal</keyword>
<evidence type="ECO:0000313" key="3">
    <source>
        <dbReference type="EMBL" id="CAI3984308.1"/>
    </source>
</evidence>
<protein>
    <submittedName>
        <fullName evidence="3">Uncharacterized protein</fullName>
    </submittedName>
</protein>